<comment type="caution">
    <text evidence="1">The sequence shown here is derived from an EMBL/GenBank/DDBJ whole genome shotgun (WGS) entry which is preliminary data.</text>
</comment>
<proteinExistence type="predicted"/>
<dbReference type="EMBL" id="WBOF01000007">
    <property type="protein sequence ID" value="MQS17862.1"/>
    <property type="molecule type" value="Genomic_DNA"/>
</dbReference>
<dbReference type="AlphaFoldDB" id="A0A6N7L1Z9"/>
<dbReference type="InterPro" id="IPR027417">
    <property type="entry name" value="P-loop_NTPase"/>
</dbReference>
<evidence type="ECO:0000313" key="1">
    <source>
        <dbReference type="EMBL" id="MQS17862.1"/>
    </source>
</evidence>
<evidence type="ECO:0000313" key="2">
    <source>
        <dbReference type="Proteomes" id="UP000450000"/>
    </source>
</evidence>
<reference evidence="1 2" key="1">
    <citation type="submission" date="2019-09" db="EMBL/GenBank/DDBJ databases">
        <title>Genome Sequences of Streptomyces kaniharaensis ATCC 21070.</title>
        <authorList>
            <person name="Zhu W."/>
            <person name="De Crecy-Lagard V."/>
            <person name="Richards N.G."/>
        </authorList>
    </citation>
    <scope>NUCLEOTIDE SEQUENCE [LARGE SCALE GENOMIC DNA]</scope>
    <source>
        <strain evidence="1 2">SF-557</strain>
    </source>
</reference>
<sequence length="907" mass="99460">MAGRDLRALFGSNDRSLGTEEAFTNREGQWAQVAAALAEHLAHVVADGFDVQDLETARRNVLVFHGIGGVGKTTLSRKLEAALTASEHRPTQWGEPSWPQAPRLLPVRIDLARSAGTDFERLVLTLRLALAGLDRALPAFDLALGRYWEHNHPGESLEEYLRRAGLVSRFAKALPGQVQAALSKAAEELALPGAVGSAVGQVATAVVRAVRERRTTARALAGCPRLADLLEAEPDLEALSFYPHLLAYEIDRLPAKKAVVPVVLLDTFEDTGDRTNRDLERLIQRVVWLMPNALFIVTGRSRLQWADDALQGQLDYTGPAAWPQLASHIPAAREAVPIAPAGMEPATDRQVLIGDFSPEDCDDYLARRLTADGRPLIGDDLRRVITARSHGLPLYLDLAVMRFLEIRRTREPEAADFDHDFPALVSRTLQDLTPDERHVLRAVSLLDAFDIPLAAKASGMTHQAAALRLVERPFVRENQLALWPYHLHAVVRSTIRRADDHTDDRWSDQDWASAAVRAFDTLGDQWAGSTSRSRMLLVACLRQGLTLARDHRLDLGWLGGAAWAYVSDSVWEPLAPPAPAGQASTDRPPGATVLQTPADALVETLSTLAARQREHRTRTADRLTRVIDSRLLPEDLTDMALYYRAKAHRDLGRTGASRQGMQQVASGTTRLAPAARRGLAHLARLDGDFPTAHAAAQTLGWAGRQNRVLGDLAWVHAQMDQAATAYQAARTDAERHGVAGETATSQAQLGFVRAFTDPDTADDDLDLAAQLLIGLDLRATALTTRIAALVRDAGSGGDDFPDRANVLDAEVRASGVRAARTTLALAVCFHHAVLNNDDELDTAIHDLDQLTRGRDYAYYTDIAHFMADRPLQHPSPAHWLDGNQAVRDRWRALVTARQNRLRPTSHS</sequence>
<keyword evidence="2" id="KW-1185">Reference proteome</keyword>
<dbReference type="OrthoDB" id="3894261at2"/>
<dbReference type="SUPFAM" id="SSF52540">
    <property type="entry name" value="P-loop containing nucleoside triphosphate hydrolases"/>
    <property type="match status" value="2"/>
</dbReference>
<accession>A0A6N7L1Z9</accession>
<protein>
    <submittedName>
        <fullName evidence="1">ATP/GTP-binding protein</fullName>
    </submittedName>
</protein>
<dbReference type="Proteomes" id="UP000450000">
    <property type="component" value="Unassembled WGS sequence"/>
</dbReference>
<name>A0A6N7L1Z9_9ACTN</name>
<dbReference type="RefSeq" id="WP_153471600.1">
    <property type="nucleotide sequence ID" value="NZ_WBOF01000007.1"/>
</dbReference>
<organism evidence="1 2">
    <name type="scientific">Streptomyces kaniharaensis</name>
    <dbReference type="NCBI Taxonomy" id="212423"/>
    <lineage>
        <taxon>Bacteria</taxon>
        <taxon>Bacillati</taxon>
        <taxon>Actinomycetota</taxon>
        <taxon>Actinomycetes</taxon>
        <taxon>Kitasatosporales</taxon>
        <taxon>Streptomycetaceae</taxon>
        <taxon>Streptomyces</taxon>
    </lineage>
</organism>
<gene>
    <name evidence="1" type="ORF">F7Q99_38175</name>
</gene>